<evidence type="ECO:0000313" key="2">
    <source>
        <dbReference type="EMBL" id="OIW33348.1"/>
    </source>
</evidence>
<feature type="compositionally biased region" description="Polar residues" evidence="1">
    <location>
        <begin position="283"/>
        <end position="293"/>
    </location>
</feature>
<protein>
    <submittedName>
        <fullName evidence="2">Uncharacterized protein</fullName>
    </submittedName>
</protein>
<feature type="compositionally biased region" description="Pro residues" evidence="1">
    <location>
        <begin position="75"/>
        <end position="85"/>
    </location>
</feature>
<accession>A0A1J7JVD0</accession>
<organism evidence="2 3">
    <name type="scientific">Coniochaeta ligniaria NRRL 30616</name>
    <dbReference type="NCBI Taxonomy" id="1408157"/>
    <lineage>
        <taxon>Eukaryota</taxon>
        <taxon>Fungi</taxon>
        <taxon>Dikarya</taxon>
        <taxon>Ascomycota</taxon>
        <taxon>Pezizomycotina</taxon>
        <taxon>Sordariomycetes</taxon>
        <taxon>Sordariomycetidae</taxon>
        <taxon>Coniochaetales</taxon>
        <taxon>Coniochaetaceae</taxon>
        <taxon>Coniochaeta</taxon>
    </lineage>
</organism>
<evidence type="ECO:0000256" key="1">
    <source>
        <dbReference type="SAM" id="MobiDB-lite"/>
    </source>
</evidence>
<feature type="compositionally biased region" description="Low complexity" evidence="1">
    <location>
        <begin position="331"/>
        <end position="342"/>
    </location>
</feature>
<proteinExistence type="predicted"/>
<reference evidence="2 3" key="1">
    <citation type="submission" date="2016-10" db="EMBL/GenBank/DDBJ databases">
        <title>Draft genome sequence of Coniochaeta ligniaria NRRL30616, a lignocellulolytic fungus for bioabatement of inhibitors in plant biomass hydrolysates.</title>
        <authorList>
            <consortium name="DOE Joint Genome Institute"/>
            <person name="Jimenez D.J."/>
            <person name="Hector R.E."/>
            <person name="Riley R."/>
            <person name="Sun H."/>
            <person name="Grigoriev I.V."/>
            <person name="Van Elsas J.D."/>
            <person name="Nichols N.N."/>
        </authorList>
    </citation>
    <scope>NUCLEOTIDE SEQUENCE [LARGE SCALE GENOMIC DNA]</scope>
    <source>
        <strain evidence="2 3">NRRL 30616</strain>
    </source>
</reference>
<sequence length="363" mass="37302">MSGLKDIVKNGWHPEKDVPITKSLKGLIGKGDKARLANGPAQEEKTYREPIPITSLRDPASFPPPPKHVATGATPSPPPGQPYRPPAAGASHQSYTSTHTPQPPQEEPPAPKPFRIDTTGLSTSHLPPPPVRRPGGTTSTPSPPPAHAHAKPPPPSLPPRLPPRTSTPSSPTQPPPPPVRTSQPATQPQGYLNQSAINSLSSKGISVPGFNIGSTPPTSTSPQPSQAPGQGTGASGTTWAQKRAALQTASSIHKDPTSISASDASSVASTFNNFRQRHGDQVASATSRANAFASSDRAATPPHPTPTTTPGTGVGSLVGKKKPPPPPPAKKPGLAPPRAAGATNQANSDAPPPPVPLATRPQF</sequence>
<feature type="compositionally biased region" description="Low complexity" evidence="1">
    <location>
        <begin position="258"/>
        <end position="269"/>
    </location>
</feature>
<feature type="compositionally biased region" description="Pro residues" evidence="1">
    <location>
        <begin position="101"/>
        <end position="112"/>
    </location>
</feature>
<dbReference type="InParanoid" id="A0A1J7JVD0"/>
<dbReference type="Proteomes" id="UP000182658">
    <property type="component" value="Unassembled WGS sequence"/>
</dbReference>
<name>A0A1J7JVD0_9PEZI</name>
<feature type="region of interest" description="Disordered" evidence="1">
    <location>
        <begin position="1"/>
        <end position="363"/>
    </location>
</feature>
<dbReference type="STRING" id="1408157.A0A1J7JVD0"/>
<dbReference type="EMBL" id="KV875094">
    <property type="protein sequence ID" value="OIW33348.1"/>
    <property type="molecule type" value="Genomic_DNA"/>
</dbReference>
<gene>
    <name evidence="2" type="ORF">CONLIGDRAFT_666659</name>
</gene>
<feature type="compositionally biased region" description="Basic and acidic residues" evidence="1">
    <location>
        <begin position="1"/>
        <end position="19"/>
    </location>
</feature>
<evidence type="ECO:0000313" key="3">
    <source>
        <dbReference type="Proteomes" id="UP000182658"/>
    </source>
</evidence>
<feature type="compositionally biased region" description="Polar residues" evidence="1">
    <location>
        <begin position="187"/>
        <end position="204"/>
    </location>
</feature>
<dbReference type="OrthoDB" id="3357271at2759"/>
<feature type="compositionally biased region" description="Low complexity" evidence="1">
    <location>
        <begin position="213"/>
        <end position="229"/>
    </location>
</feature>
<dbReference type="AlphaFoldDB" id="A0A1J7JVD0"/>
<feature type="compositionally biased region" description="Polar residues" evidence="1">
    <location>
        <begin position="91"/>
        <end position="100"/>
    </location>
</feature>
<keyword evidence="3" id="KW-1185">Reference proteome</keyword>
<feature type="compositionally biased region" description="Pro residues" evidence="1">
    <location>
        <begin position="141"/>
        <end position="162"/>
    </location>
</feature>